<evidence type="ECO:0000313" key="1">
    <source>
        <dbReference type="EMBL" id="KAF8404146.1"/>
    </source>
</evidence>
<protein>
    <submittedName>
        <fullName evidence="1">Uncharacterized protein</fullName>
    </submittedName>
</protein>
<dbReference type="EMBL" id="JABCRI010000006">
    <property type="protein sequence ID" value="KAF8404146.1"/>
    <property type="molecule type" value="Genomic_DNA"/>
</dbReference>
<gene>
    <name evidence="1" type="ORF">HHK36_009026</name>
</gene>
<sequence>MDLKMEIKKELTTVCLTSLEEAYQLALKIEAQLKHSTLKRTGVVVGGFSTSQNASSVPRSNRYTKNFIPCLLYQEDYNQLNEALAGTDHSWTALTLKLCSVLETADKLVQSANSNIRLLLEKVGMIESIIRRGDSAIAAGKAILGTLNKQGPSTGSQNNK</sequence>
<dbReference type="Proteomes" id="UP000655225">
    <property type="component" value="Unassembled WGS sequence"/>
</dbReference>
<name>A0A835DI08_TETSI</name>
<dbReference type="OrthoDB" id="1629067at2759"/>
<comment type="caution">
    <text evidence="1">The sequence shown here is derived from an EMBL/GenBank/DDBJ whole genome shotgun (WGS) entry which is preliminary data.</text>
</comment>
<proteinExistence type="predicted"/>
<reference evidence="1 2" key="1">
    <citation type="submission" date="2020-04" db="EMBL/GenBank/DDBJ databases">
        <title>Plant Genome Project.</title>
        <authorList>
            <person name="Zhang R.-G."/>
        </authorList>
    </citation>
    <scope>NUCLEOTIDE SEQUENCE [LARGE SCALE GENOMIC DNA]</scope>
    <source>
        <strain evidence="1">YNK0</strain>
        <tissue evidence="1">Leaf</tissue>
    </source>
</reference>
<keyword evidence="2" id="KW-1185">Reference proteome</keyword>
<dbReference type="AlphaFoldDB" id="A0A835DI08"/>
<evidence type="ECO:0000313" key="2">
    <source>
        <dbReference type="Proteomes" id="UP000655225"/>
    </source>
</evidence>
<dbReference type="PANTHER" id="PTHR37237">
    <property type="entry name" value="OS02G0567000 PROTEIN"/>
    <property type="match status" value="1"/>
</dbReference>
<accession>A0A835DI08</accession>
<organism evidence="1 2">
    <name type="scientific">Tetracentron sinense</name>
    <name type="common">Spur-leaf</name>
    <dbReference type="NCBI Taxonomy" id="13715"/>
    <lineage>
        <taxon>Eukaryota</taxon>
        <taxon>Viridiplantae</taxon>
        <taxon>Streptophyta</taxon>
        <taxon>Embryophyta</taxon>
        <taxon>Tracheophyta</taxon>
        <taxon>Spermatophyta</taxon>
        <taxon>Magnoliopsida</taxon>
        <taxon>Trochodendrales</taxon>
        <taxon>Trochodendraceae</taxon>
        <taxon>Tetracentron</taxon>
    </lineage>
</organism>
<dbReference type="PANTHER" id="PTHR37237:SF1">
    <property type="entry name" value="OS02G0567000 PROTEIN"/>
    <property type="match status" value="1"/>
</dbReference>